<comment type="caution">
    <text evidence="3">The sequence shown here is derived from an EMBL/GenBank/DDBJ whole genome shotgun (WGS) entry which is preliminary data.</text>
</comment>
<dbReference type="PANTHER" id="PTHR33112">
    <property type="entry name" value="DOMAIN PROTEIN, PUTATIVE-RELATED"/>
    <property type="match status" value="1"/>
</dbReference>
<sequence>MAELEALLHRRYFPYHNYTTFPNFLERACWKRAHAAGVKYILQTGCGGFIWSKREVPALWHILCMRAAVSDQADVSSIIGDAVMPNHLAWTTSPDGIRVPPFQPIPSDIVKLNDTLCDICQAIGFEASKFFVGEKRRDRSSPSSDGYGSEEDDSTDSVAASDDYQSDTTGQEDSESDRESSEISSDSFEQNFVDLGKIVDVRNRPHCPFCRLALAAVGGSRVPNEKNGEPVNLEVSIMTNDEPGKSRNARSTRVLMPSVSAGDQYVDEAAVFPQIVLVANDQPAAATSLIRPVCREKIDFKLVSNWIDICEALHGDECRKSPGIDDFPEHPATILNEFRLIDVELGCMVIGTSDCKYVALSYVWGQANVLLAGTNNIERLEKPGAFNTPEFKAQVPQTIKDAMQATRKIGIRYLWVDALCIIQDENYKEKLPHIKQMNRIYETAELVIVAMSSSDAGSGLPGVRPWTRDVEQHIEQITPQLRLGIRTAYGNDSVGCVYQTRGWTYQETCFARRQLIFTGGQVVFECKYASNWSEDRVVEDRRYVLHETENGGSSSWDGDDDIRSYEAPVQNYSDRTLSFPSDIYNAFAGVAQRIRGLLGTDLCHGIPPRYFDWCLLWDPLNELTRRQGTPSWSWSGWEGAVFPHIWDWYSPKTRRIQNALKARTWIIWHQRVGHDSTECRLVWDSRLNGEKARGARNFYGGKVRARFSVDCSQTRPTKRMVTGAPTYYPDILCDIPGSGFLQFWTVSVQFQLDKPVSETGHRRLRGHTLLGVFGNSKRELGTIAVADEWLAKSSSLPLTREFILLCEGRDERPDDGEYDAEPGWKYKVMLLEWHGDYAERVAVGSINKGDELEGSPVWKEIILG</sequence>
<proteinExistence type="predicted"/>
<evidence type="ECO:0000259" key="2">
    <source>
        <dbReference type="Pfam" id="PF06985"/>
    </source>
</evidence>
<dbReference type="EMBL" id="JAWHQM010000003">
    <property type="protein sequence ID" value="KAK5626360.1"/>
    <property type="molecule type" value="Genomic_DNA"/>
</dbReference>
<reference evidence="3 4" key="1">
    <citation type="submission" date="2023-10" db="EMBL/GenBank/DDBJ databases">
        <title>Draft genome sequence of Xylaria bambusicola isolate GMP-LS, the root and basal stem rot pathogen of sugarcane in Indonesia.</title>
        <authorList>
            <person name="Selvaraj P."/>
            <person name="Muralishankar V."/>
            <person name="Muruganantham S."/>
            <person name="Sp S."/>
            <person name="Haryani S."/>
            <person name="Lau K.J.X."/>
            <person name="Naqvi N.I."/>
        </authorList>
    </citation>
    <scope>NUCLEOTIDE SEQUENCE [LARGE SCALE GENOMIC DNA]</scope>
    <source>
        <strain evidence="3">GMP-LS</strain>
    </source>
</reference>
<dbReference type="AlphaFoldDB" id="A0AAN7YVC7"/>
<accession>A0AAN7YVC7</accession>
<organism evidence="3 4">
    <name type="scientific">Xylaria bambusicola</name>
    <dbReference type="NCBI Taxonomy" id="326684"/>
    <lineage>
        <taxon>Eukaryota</taxon>
        <taxon>Fungi</taxon>
        <taxon>Dikarya</taxon>
        <taxon>Ascomycota</taxon>
        <taxon>Pezizomycotina</taxon>
        <taxon>Sordariomycetes</taxon>
        <taxon>Xylariomycetidae</taxon>
        <taxon>Xylariales</taxon>
        <taxon>Xylariaceae</taxon>
        <taxon>Xylaria</taxon>
    </lineage>
</organism>
<keyword evidence="4" id="KW-1185">Reference proteome</keyword>
<protein>
    <recommendedName>
        <fullName evidence="2">Heterokaryon incompatibility domain-containing protein</fullName>
    </recommendedName>
</protein>
<dbReference type="Pfam" id="PF06985">
    <property type="entry name" value="HET"/>
    <property type="match status" value="1"/>
</dbReference>
<dbReference type="PANTHER" id="PTHR33112:SF12">
    <property type="entry name" value="HETEROKARYON INCOMPATIBILITY DOMAIN-CONTAINING PROTEIN"/>
    <property type="match status" value="1"/>
</dbReference>
<evidence type="ECO:0000313" key="4">
    <source>
        <dbReference type="Proteomes" id="UP001305414"/>
    </source>
</evidence>
<gene>
    <name evidence="3" type="ORF">RRF57_002075</name>
</gene>
<feature type="region of interest" description="Disordered" evidence="1">
    <location>
        <begin position="136"/>
        <end position="187"/>
    </location>
</feature>
<evidence type="ECO:0000256" key="1">
    <source>
        <dbReference type="SAM" id="MobiDB-lite"/>
    </source>
</evidence>
<dbReference type="Proteomes" id="UP001305414">
    <property type="component" value="Unassembled WGS sequence"/>
</dbReference>
<name>A0AAN7YVC7_9PEZI</name>
<dbReference type="InterPro" id="IPR010730">
    <property type="entry name" value="HET"/>
</dbReference>
<feature type="domain" description="Heterokaryon incompatibility" evidence="2">
    <location>
        <begin position="357"/>
        <end position="507"/>
    </location>
</feature>
<evidence type="ECO:0000313" key="3">
    <source>
        <dbReference type="EMBL" id="KAK5626360.1"/>
    </source>
</evidence>